<dbReference type="EMBL" id="QJKJ01004604">
    <property type="protein sequence ID" value="RDX93461.1"/>
    <property type="molecule type" value="Genomic_DNA"/>
</dbReference>
<dbReference type="SUPFAM" id="SSF56672">
    <property type="entry name" value="DNA/RNA polymerases"/>
    <property type="match status" value="1"/>
</dbReference>
<dbReference type="Pfam" id="PF00078">
    <property type="entry name" value="RVT_1"/>
    <property type="match status" value="1"/>
</dbReference>
<comment type="caution">
    <text evidence="3">The sequence shown here is derived from an EMBL/GenBank/DDBJ whole genome shotgun (WGS) entry which is preliminary data.</text>
</comment>
<dbReference type="InterPro" id="IPR043128">
    <property type="entry name" value="Rev_trsase/Diguanyl_cyclase"/>
</dbReference>
<dbReference type="Gene3D" id="3.10.10.10">
    <property type="entry name" value="HIV Type 1 Reverse Transcriptase, subunit A, domain 1"/>
    <property type="match status" value="1"/>
</dbReference>
<dbReference type="InterPro" id="IPR002156">
    <property type="entry name" value="RNaseH_domain"/>
</dbReference>
<name>A0A371GSD4_MUCPR</name>
<reference evidence="3" key="1">
    <citation type="submission" date="2018-05" db="EMBL/GenBank/DDBJ databases">
        <title>Draft genome of Mucuna pruriens seed.</title>
        <authorList>
            <person name="Nnadi N.E."/>
            <person name="Vos R."/>
            <person name="Hasami M.H."/>
            <person name="Devisetty U.K."/>
            <person name="Aguiy J.C."/>
        </authorList>
    </citation>
    <scope>NUCLEOTIDE SEQUENCE [LARGE SCALE GENOMIC DNA]</scope>
    <source>
        <strain evidence="3">JCA_2017</strain>
    </source>
</reference>
<feature type="non-terminal residue" evidence="3">
    <location>
        <position position="1"/>
    </location>
</feature>
<feature type="domain" description="RNase H type-1" evidence="2">
    <location>
        <begin position="328"/>
        <end position="445"/>
    </location>
</feature>
<dbReference type="CDD" id="cd09279">
    <property type="entry name" value="RNase_HI_like"/>
    <property type="match status" value="1"/>
</dbReference>
<dbReference type="PANTHER" id="PTHR24559:SF444">
    <property type="entry name" value="REVERSE TRANSCRIPTASE DOMAIN-CONTAINING PROTEIN"/>
    <property type="match status" value="1"/>
</dbReference>
<protein>
    <submittedName>
        <fullName evidence="3">Uncharacterized protein</fullName>
    </submittedName>
</protein>
<evidence type="ECO:0000259" key="2">
    <source>
        <dbReference type="Pfam" id="PF13456"/>
    </source>
</evidence>
<feature type="domain" description="Reverse transcriptase" evidence="1">
    <location>
        <begin position="71"/>
        <end position="227"/>
    </location>
</feature>
<dbReference type="InterPro" id="IPR053134">
    <property type="entry name" value="RNA-dir_DNA_polymerase"/>
</dbReference>
<evidence type="ECO:0000313" key="4">
    <source>
        <dbReference type="Proteomes" id="UP000257109"/>
    </source>
</evidence>
<dbReference type="PANTHER" id="PTHR24559">
    <property type="entry name" value="TRANSPOSON TY3-I GAG-POL POLYPROTEIN"/>
    <property type="match status" value="1"/>
</dbReference>
<organism evidence="3 4">
    <name type="scientific">Mucuna pruriens</name>
    <name type="common">Velvet bean</name>
    <name type="synonym">Dolichos pruriens</name>
    <dbReference type="NCBI Taxonomy" id="157652"/>
    <lineage>
        <taxon>Eukaryota</taxon>
        <taxon>Viridiplantae</taxon>
        <taxon>Streptophyta</taxon>
        <taxon>Embryophyta</taxon>
        <taxon>Tracheophyta</taxon>
        <taxon>Spermatophyta</taxon>
        <taxon>Magnoliopsida</taxon>
        <taxon>eudicotyledons</taxon>
        <taxon>Gunneridae</taxon>
        <taxon>Pentapetalae</taxon>
        <taxon>rosids</taxon>
        <taxon>fabids</taxon>
        <taxon>Fabales</taxon>
        <taxon>Fabaceae</taxon>
        <taxon>Papilionoideae</taxon>
        <taxon>50 kb inversion clade</taxon>
        <taxon>NPAAA clade</taxon>
        <taxon>indigoferoid/millettioid clade</taxon>
        <taxon>Phaseoleae</taxon>
        <taxon>Mucuna</taxon>
    </lineage>
</organism>
<dbReference type="OrthoDB" id="6932368at2759"/>
<dbReference type="Gene3D" id="3.30.420.10">
    <property type="entry name" value="Ribonuclease H-like superfamily/Ribonuclease H"/>
    <property type="match status" value="1"/>
</dbReference>
<proteinExistence type="predicted"/>
<evidence type="ECO:0000313" key="3">
    <source>
        <dbReference type="EMBL" id="RDX93461.1"/>
    </source>
</evidence>
<dbReference type="CDD" id="cd01647">
    <property type="entry name" value="RT_LTR"/>
    <property type="match status" value="1"/>
</dbReference>
<dbReference type="InterPro" id="IPR000477">
    <property type="entry name" value="RT_dom"/>
</dbReference>
<accession>A0A371GSD4</accession>
<dbReference type="GO" id="GO:0003676">
    <property type="term" value="F:nucleic acid binding"/>
    <property type="evidence" value="ECO:0007669"/>
    <property type="project" value="InterPro"/>
</dbReference>
<sequence length="480" mass="54715">MDPTDMPSIDPDFLCHRLSISLGARPVSQKKRRLGEEKKRAIRAEMAKLLQARFIQEVKYPSWLSNVVMVKKSSGKWRMCTDYTDLACPKDLYLLPNIDALVDGASSCRLLNFMDTYSGYNQIRMHPSDESKTAFITNEGNFCYRVMPFGLKNARATYQRLMDQILKDHVRNQLEVYVEDTMVKSKMEIGHDENLASIFKVLRKYQLRLNPEKCSFGVKAEKFFGFMLTRRGIEANPEKCNTIIDMRSPKSVKEVHQLTERVIALARFLSQSTEKSTPIFQRLRKIECFRWTNECEAAFQELKMMLSSPLILTWSILVTSVIIQKEEDGSSNKKGNGVRIILEGPSGVLIEQSLCFGFRASNNQAEYEASLVRVRLAKELGAKRLTIKTNSQLITGQVNGEYQAKDLQLTRYLGMVKAQTETFEGFTLLHVPQEQNERADLLVKLASTQKGGLHRTIIQKALGRPTIEGTGVLCTEWRLS</sequence>
<dbReference type="InterPro" id="IPR036397">
    <property type="entry name" value="RNaseH_sf"/>
</dbReference>
<dbReference type="AlphaFoldDB" id="A0A371GSD4"/>
<gene>
    <name evidence="3" type="ORF">CR513_24273</name>
</gene>
<keyword evidence="4" id="KW-1185">Reference proteome</keyword>
<dbReference type="Gene3D" id="3.30.70.270">
    <property type="match status" value="2"/>
</dbReference>
<dbReference type="Proteomes" id="UP000257109">
    <property type="component" value="Unassembled WGS sequence"/>
</dbReference>
<dbReference type="InterPro" id="IPR043502">
    <property type="entry name" value="DNA/RNA_pol_sf"/>
</dbReference>
<evidence type="ECO:0000259" key="1">
    <source>
        <dbReference type="Pfam" id="PF00078"/>
    </source>
</evidence>
<dbReference type="GO" id="GO:0004523">
    <property type="term" value="F:RNA-DNA hybrid ribonuclease activity"/>
    <property type="evidence" value="ECO:0007669"/>
    <property type="project" value="InterPro"/>
</dbReference>
<dbReference type="Pfam" id="PF13456">
    <property type="entry name" value="RVT_3"/>
    <property type="match status" value="1"/>
</dbReference>